<organism evidence="1 2">
    <name type="scientific">Chitinophaga ginsengisegetis</name>
    <dbReference type="NCBI Taxonomy" id="393003"/>
    <lineage>
        <taxon>Bacteria</taxon>
        <taxon>Pseudomonadati</taxon>
        <taxon>Bacteroidota</taxon>
        <taxon>Chitinophagia</taxon>
        <taxon>Chitinophagales</taxon>
        <taxon>Chitinophagaceae</taxon>
        <taxon>Chitinophaga</taxon>
    </lineage>
</organism>
<sequence length="148" mass="16665">MMEAAELKRLLEKYYAAETSLEEERALKDYLEQHSAGQDAAQSFFQAASSFKQLDIPVQQFTAPEARGRIRKLPVWGRTLRRVAAVAILVLGTVAIRQSYMHYERNKAEALLQQNVESDLMKISDLLNQADANLNSSVEQTVISGLNH</sequence>
<evidence type="ECO:0000313" key="1">
    <source>
        <dbReference type="EMBL" id="SKC97601.1"/>
    </source>
</evidence>
<protein>
    <submittedName>
        <fullName evidence="1">Uncharacterized protein</fullName>
    </submittedName>
</protein>
<evidence type="ECO:0000313" key="2">
    <source>
        <dbReference type="Proteomes" id="UP000190166"/>
    </source>
</evidence>
<keyword evidence="2" id="KW-1185">Reference proteome</keyword>
<dbReference type="STRING" id="393003.SAMN05660461_0958"/>
<dbReference type="EMBL" id="FUZZ01000001">
    <property type="protein sequence ID" value="SKC97601.1"/>
    <property type="molecule type" value="Genomic_DNA"/>
</dbReference>
<reference evidence="1 2" key="1">
    <citation type="submission" date="2017-02" db="EMBL/GenBank/DDBJ databases">
        <authorList>
            <person name="Peterson S.W."/>
        </authorList>
    </citation>
    <scope>NUCLEOTIDE SEQUENCE [LARGE SCALE GENOMIC DNA]</scope>
    <source>
        <strain evidence="1 2">DSM 18108</strain>
    </source>
</reference>
<dbReference type="AlphaFoldDB" id="A0A1T5NAU2"/>
<name>A0A1T5NAU2_9BACT</name>
<accession>A0A1T5NAU2</accession>
<dbReference type="RefSeq" id="WP_079468258.1">
    <property type="nucleotide sequence ID" value="NZ_FUZZ01000001.1"/>
</dbReference>
<proteinExistence type="predicted"/>
<gene>
    <name evidence="1" type="ORF">SAMN05660461_0958</name>
</gene>
<dbReference type="Proteomes" id="UP000190166">
    <property type="component" value="Unassembled WGS sequence"/>
</dbReference>